<dbReference type="UniPathway" id="UPA00143"/>
<feature type="domain" description="RING-type" evidence="15">
    <location>
        <begin position="123"/>
        <end position="337"/>
    </location>
</feature>
<evidence type="ECO:0000256" key="12">
    <source>
        <dbReference type="ARBA" id="ARBA00022833"/>
    </source>
</evidence>
<dbReference type="InterPro" id="IPR048962">
    <property type="entry name" value="ARIH1-like_UBL"/>
</dbReference>
<dbReference type="Pfam" id="PF22605">
    <property type="entry name" value="IBR_2"/>
    <property type="match status" value="1"/>
</dbReference>
<evidence type="ECO:0000256" key="5">
    <source>
        <dbReference type="ARBA" id="ARBA00005884"/>
    </source>
</evidence>
<dbReference type="Gene3D" id="3.30.40.10">
    <property type="entry name" value="Zinc/RING finger domain, C3HC4 (zinc finger)"/>
    <property type="match status" value="1"/>
</dbReference>
<dbReference type="KEGG" id="jcu:105633731"/>
<dbReference type="FunFam" id="1.20.120.1750:FF:000013">
    <property type="entry name" value="RBR-type E3 ubiquitin transferase"/>
    <property type="match status" value="1"/>
</dbReference>
<dbReference type="FunFam" id="3.30.40.10:FF:000019">
    <property type="entry name" value="RBR-type E3 ubiquitin transferase"/>
    <property type="match status" value="1"/>
</dbReference>
<evidence type="ECO:0000256" key="3">
    <source>
        <dbReference type="ARBA" id="ARBA00003976"/>
    </source>
</evidence>
<name>A0A067L1T7_JATCU</name>
<evidence type="ECO:0000259" key="14">
    <source>
        <dbReference type="PROSITE" id="PS50089"/>
    </source>
</evidence>
<dbReference type="SMART" id="SM00647">
    <property type="entry name" value="IBR"/>
    <property type="match status" value="2"/>
</dbReference>
<keyword evidence="7" id="KW-0808">Transferase</keyword>
<dbReference type="EC" id="2.3.2.31" evidence="6"/>
<accession>A0A067L1T7</accession>
<dbReference type="PROSITE" id="PS50089">
    <property type="entry name" value="ZF_RING_2"/>
    <property type="match status" value="1"/>
</dbReference>
<keyword evidence="11" id="KW-0833">Ubl conjugation pathway</keyword>
<dbReference type="PROSITE" id="PS51873">
    <property type="entry name" value="TRIAD"/>
    <property type="match status" value="1"/>
</dbReference>
<dbReference type="PANTHER" id="PTHR11685">
    <property type="entry name" value="RBR FAMILY RING FINGER AND IBR DOMAIN-CONTAINING"/>
    <property type="match status" value="1"/>
</dbReference>
<feature type="domain" description="RING-type" evidence="14">
    <location>
        <begin position="127"/>
        <end position="175"/>
    </location>
</feature>
<evidence type="ECO:0000256" key="8">
    <source>
        <dbReference type="ARBA" id="ARBA00022723"/>
    </source>
</evidence>
<dbReference type="Pfam" id="PF19422">
    <property type="entry name" value="Ariadne"/>
    <property type="match status" value="1"/>
</dbReference>
<keyword evidence="12" id="KW-0862">Zinc</keyword>
<dbReference type="InterPro" id="IPR013083">
    <property type="entry name" value="Znf_RING/FYVE/PHD"/>
</dbReference>
<evidence type="ECO:0000256" key="11">
    <source>
        <dbReference type="ARBA" id="ARBA00022786"/>
    </source>
</evidence>
<dbReference type="CDD" id="cd22586">
    <property type="entry name" value="Rcat_RBR_ARI1-like"/>
    <property type="match status" value="1"/>
</dbReference>
<dbReference type="OrthoDB" id="10009520at2759"/>
<protein>
    <recommendedName>
        <fullName evidence="6">RBR-type E3 ubiquitin transferase</fullName>
        <ecNumber evidence="6">2.3.2.31</ecNumber>
    </recommendedName>
</protein>
<comment type="catalytic activity">
    <reaction evidence="1">
        <text>[E2 ubiquitin-conjugating enzyme]-S-ubiquitinyl-L-cysteine + [acceptor protein]-L-lysine = [E2 ubiquitin-conjugating enzyme]-L-cysteine + [acceptor protein]-N(6)-ubiquitinyl-L-lysine.</text>
        <dbReference type="EC" id="2.3.2.31"/>
    </reaction>
</comment>
<dbReference type="InterPro" id="IPR031127">
    <property type="entry name" value="E3_UB_ligase_RBR"/>
</dbReference>
<evidence type="ECO:0000259" key="15">
    <source>
        <dbReference type="PROSITE" id="PS51873"/>
    </source>
</evidence>
<evidence type="ECO:0000256" key="1">
    <source>
        <dbReference type="ARBA" id="ARBA00001798"/>
    </source>
</evidence>
<comment type="pathway">
    <text evidence="4">Protein modification; protein ubiquitination.</text>
</comment>
<evidence type="ECO:0000256" key="7">
    <source>
        <dbReference type="ARBA" id="ARBA00022679"/>
    </source>
</evidence>
<evidence type="ECO:0000313" key="16">
    <source>
        <dbReference type="EMBL" id="KDP38450.1"/>
    </source>
</evidence>
<dbReference type="InterPro" id="IPR045840">
    <property type="entry name" value="Ariadne"/>
</dbReference>
<evidence type="ECO:0000256" key="4">
    <source>
        <dbReference type="ARBA" id="ARBA00004906"/>
    </source>
</evidence>
<dbReference type="EMBL" id="KK914362">
    <property type="protein sequence ID" value="KDP38450.1"/>
    <property type="molecule type" value="Genomic_DNA"/>
</dbReference>
<dbReference type="AlphaFoldDB" id="A0A067L1T7"/>
<evidence type="ECO:0000256" key="6">
    <source>
        <dbReference type="ARBA" id="ARBA00012251"/>
    </source>
</evidence>
<organism evidence="16 17">
    <name type="scientific">Jatropha curcas</name>
    <name type="common">Barbados nut</name>
    <dbReference type="NCBI Taxonomy" id="180498"/>
    <lineage>
        <taxon>Eukaryota</taxon>
        <taxon>Viridiplantae</taxon>
        <taxon>Streptophyta</taxon>
        <taxon>Embryophyta</taxon>
        <taxon>Tracheophyta</taxon>
        <taxon>Spermatophyta</taxon>
        <taxon>Magnoliopsida</taxon>
        <taxon>eudicotyledons</taxon>
        <taxon>Gunneridae</taxon>
        <taxon>Pentapetalae</taxon>
        <taxon>rosids</taxon>
        <taxon>fabids</taxon>
        <taxon>Malpighiales</taxon>
        <taxon>Euphorbiaceae</taxon>
        <taxon>Crotonoideae</taxon>
        <taxon>Jatropheae</taxon>
        <taxon>Jatropha</taxon>
    </lineage>
</organism>
<evidence type="ECO:0000256" key="2">
    <source>
        <dbReference type="ARBA" id="ARBA00001947"/>
    </source>
</evidence>
<comment type="function">
    <text evidence="3">Might act as an E3 ubiquitin-protein ligase, or as part of E3 complex, which accepts ubiquitin from specific E2 ubiquitin-conjugating enzymes and then transfers it to substrates.</text>
</comment>
<keyword evidence="8" id="KW-0479">Metal-binding</keyword>
<dbReference type="Pfam" id="PF01485">
    <property type="entry name" value="IBR"/>
    <property type="match status" value="1"/>
</dbReference>
<dbReference type="InterPro" id="IPR002867">
    <property type="entry name" value="IBR_dom"/>
</dbReference>
<dbReference type="Gene3D" id="1.20.120.1750">
    <property type="match status" value="1"/>
</dbReference>
<dbReference type="InterPro" id="IPR054694">
    <property type="entry name" value="Parkin-like_IBR"/>
</dbReference>
<dbReference type="Pfam" id="PF21235">
    <property type="entry name" value="UBA_ARI1"/>
    <property type="match status" value="1"/>
</dbReference>
<dbReference type="InterPro" id="IPR044066">
    <property type="entry name" value="TRIAD_supradom"/>
</dbReference>
<dbReference type="InterPro" id="IPR001841">
    <property type="entry name" value="Znf_RING"/>
</dbReference>
<dbReference type="CDD" id="cd16773">
    <property type="entry name" value="RING-HC_RBR_TRIAD1"/>
    <property type="match status" value="1"/>
</dbReference>
<proteinExistence type="inferred from homology"/>
<keyword evidence="9" id="KW-0677">Repeat</keyword>
<evidence type="ECO:0000256" key="13">
    <source>
        <dbReference type="PROSITE-ProRule" id="PRU00175"/>
    </source>
</evidence>
<sequence length="530" mass="61247">MGDYVSSDDDYYQDYQEYYNDDEEDSVDEFPVDSDVVAANTSSPSSKVITKESLLAAQREDIRKVMDLLSLQEHQARSLLIHHRWDIDRLLQSLIEIGKDKLYAEAGVTIMDHDGLIISQSPSVVQCTICFDDVCATEVTAMDCGHFFCNSCWIQHFIVKINDGQSRRIRCMAPKCNAVCDDAKIRYLLSVEYSSLAEKFDRFLFESYIEDNKRVKWCPSVPHCGNAIRVEDDEPCEVECACGKQFCFSCLSEAHSPCSCIMWELWSKKCRDESETVNWITVHTKPCPKCHKLVEKNGGCNLVCCVCGQAFCWLCGGATGREHTWTSIVNHSCGRYKEDQVKKTACAKRDLERYIHYHNRYKAHLDSLKLESELKENLRRKILALEELESRSKASSLDFSWLMNGLYILFGSRRILSVTYPFAYYVFGNDLLKDEMTGEEKEMRKNLFENQQQLFERNVEKLSLFLQEQFDQYNEDEILDLRMRIIAVSVSTDNLCRNLYDCIENDLLGSLKWTVHKIAPYKSRGVFRSS</sequence>
<keyword evidence="17" id="KW-1185">Reference proteome</keyword>
<comment type="similarity">
    <text evidence="5">Belongs to the RBR family. Ariadne subfamily.</text>
</comment>
<dbReference type="SUPFAM" id="SSF57850">
    <property type="entry name" value="RING/U-box"/>
    <property type="match status" value="3"/>
</dbReference>
<gene>
    <name evidence="16" type="ORF">JCGZ_04375</name>
</gene>
<dbReference type="CDD" id="cd20346">
    <property type="entry name" value="BRcat_RBR_ANKIB1"/>
    <property type="match status" value="1"/>
</dbReference>
<dbReference type="GO" id="GO:0008270">
    <property type="term" value="F:zinc ion binding"/>
    <property type="evidence" value="ECO:0007669"/>
    <property type="project" value="UniProtKB-KW"/>
</dbReference>
<dbReference type="GO" id="GO:0061630">
    <property type="term" value="F:ubiquitin protein ligase activity"/>
    <property type="evidence" value="ECO:0007669"/>
    <property type="project" value="UniProtKB-EC"/>
</dbReference>
<evidence type="ECO:0000256" key="10">
    <source>
        <dbReference type="ARBA" id="ARBA00022771"/>
    </source>
</evidence>
<comment type="cofactor">
    <cofactor evidence="2">
        <name>Zn(2+)</name>
        <dbReference type="ChEBI" id="CHEBI:29105"/>
    </cofactor>
</comment>
<dbReference type="Proteomes" id="UP000027138">
    <property type="component" value="Unassembled WGS sequence"/>
</dbReference>
<dbReference type="STRING" id="180498.A0A067L1T7"/>
<evidence type="ECO:0000313" key="17">
    <source>
        <dbReference type="Proteomes" id="UP000027138"/>
    </source>
</evidence>
<evidence type="ECO:0000256" key="9">
    <source>
        <dbReference type="ARBA" id="ARBA00022737"/>
    </source>
</evidence>
<dbReference type="GO" id="GO:0016567">
    <property type="term" value="P:protein ubiquitination"/>
    <property type="evidence" value="ECO:0007669"/>
    <property type="project" value="UniProtKB-UniPathway"/>
</dbReference>
<reference evidence="16 17" key="1">
    <citation type="journal article" date="2014" name="PLoS ONE">
        <title>Global Analysis of Gene Expression Profiles in Physic Nut (Jatropha curcas L.) Seedlings Exposed to Salt Stress.</title>
        <authorList>
            <person name="Zhang L."/>
            <person name="Zhang C."/>
            <person name="Wu P."/>
            <person name="Chen Y."/>
            <person name="Li M."/>
            <person name="Jiang H."/>
            <person name="Wu G."/>
        </authorList>
    </citation>
    <scope>NUCLEOTIDE SEQUENCE [LARGE SCALE GENOMIC DNA]</scope>
    <source>
        <strain evidence="17">cv. GZQX0401</strain>
        <tissue evidence="16">Young leaves</tissue>
    </source>
</reference>
<keyword evidence="10 13" id="KW-0863">Zinc-finger</keyword>